<organism evidence="1 2">
    <name type="scientific">Acinetobacter proteolyticus</name>
    <dbReference type="NCBI Taxonomy" id="1776741"/>
    <lineage>
        <taxon>Bacteria</taxon>
        <taxon>Pseudomonadati</taxon>
        <taxon>Pseudomonadota</taxon>
        <taxon>Gammaproteobacteria</taxon>
        <taxon>Moraxellales</taxon>
        <taxon>Moraxellaceae</taxon>
        <taxon>Acinetobacter</taxon>
    </lineage>
</organism>
<evidence type="ECO:0000313" key="2">
    <source>
        <dbReference type="Proteomes" id="UP000430404"/>
    </source>
</evidence>
<gene>
    <name evidence="1" type="ORF">ACI8B_210255</name>
</gene>
<reference evidence="1 2" key="1">
    <citation type="submission" date="2019-10" db="EMBL/GenBank/DDBJ databases">
        <authorList>
            <person name="Karimi E."/>
        </authorList>
    </citation>
    <scope>NUCLEOTIDE SEQUENCE [LARGE SCALE GENOMIC DNA]</scope>
    <source>
        <strain evidence="1">Acinetobacter sp. 8BE</strain>
    </source>
</reference>
<name>A0A653K3P4_9GAMM</name>
<dbReference type="AlphaFoldDB" id="A0A653K3P4"/>
<dbReference type="RefSeq" id="WP_159725129.1">
    <property type="nucleotide sequence ID" value="NZ_LR732744.1"/>
</dbReference>
<dbReference type="Proteomes" id="UP000430404">
    <property type="component" value="Unassembled WGS sequence"/>
</dbReference>
<sequence length="78" mass="8834">MIEVSLVEFEQGAEKPLYAHQFETHPRIGEWLVLANDKTYQVLMIAHHESPEVGTVVYVKYQGNILDCIDRLGSGTAF</sequence>
<dbReference type="EMBL" id="CABWKZ010000014">
    <property type="protein sequence ID" value="VXA55465.1"/>
    <property type="molecule type" value="Genomic_DNA"/>
</dbReference>
<protein>
    <submittedName>
        <fullName evidence="1">Uncharacterized protein</fullName>
    </submittedName>
</protein>
<accession>A0A653K3P4</accession>
<proteinExistence type="predicted"/>
<evidence type="ECO:0000313" key="1">
    <source>
        <dbReference type="EMBL" id="VXA55465.1"/>
    </source>
</evidence>